<dbReference type="RefSeq" id="WP_148075669.1">
    <property type="nucleotide sequence ID" value="NZ_CP042913.1"/>
</dbReference>
<dbReference type="SUPFAM" id="SSF51182">
    <property type="entry name" value="RmlC-like cupins"/>
    <property type="match status" value="1"/>
</dbReference>
<comment type="similarity">
    <text evidence="2 8">Belongs to the ectoine synthase family.</text>
</comment>
<dbReference type="InterPro" id="IPR010462">
    <property type="entry name" value="Ectoine_synth"/>
</dbReference>
<evidence type="ECO:0000256" key="8">
    <source>
        <dbReference type="HAMAP-Rule" id="MF_01255"/>
    </source>
</evidence>
<reference evidence="9 10" key="1">
    <citation type="submission" date="2019-08" db="EMBL/GenBank/DDBJ databases">
        <title>Deep-cultivation of Planctomycetes and their phenomic and genomic characterization uncovers novel biology.</title>
        <authorList>
            <person name="Wiegand S."/>
            <person name="Jogler M."/>
            <person name="Boedeker C."/>
            <person name="Pinto D."/>
            <person name="Vollmers J."/>
            <person name="Rivas-Marin E."/>
            <person name="Kohn T."/>
            <person name="Peeters S.H."/>
            <person name="Heuer A."/>
            <person name="Rast P."/>
            <person name="Oberbeckmann S."/>
            <person name="Bunk B."/>
            <person name="Jeske O."/>
            <person name="Meyerdierks A."/>
            <person name="Storesund J.E."/>
            <person name="Kallscheuer N."/>
            <person name="Luecker S."/>
            <person name="Lage O.M."/>
            <person name="Pohl T."/>
            <person name="Merkel B.J."/>
            <person name="Hornburger P."/>
            <person name="Mueller R.-W."/>
            <person name="Bruemmer F."/>
            <person name="Labrenz M."/>
            <person name="Spormann A.M."/>
            <person name="Op den Camp H."/>
            <person name="Overmann J."/>
            <person name="Amann R."/>
            <person name="Jetten M.S.M."/>
            <person name="Mascher T."/>
            <person name="Medema M.H."/>
            <person name="Devos D.P."/>
            <person name="Kaster A.-K."/>
            <person name="Ovreas L."/>
            <person name="Rohde M."/>
            <person name="Galperin M.Y."/>
            <person name="Jogler C."/>
        </authorList>
    </citation>
    <scope>NUCLEOTIDE SEQUENCE [LARGE SCALE GENOMIC DNA]</scope>
    <source>
        <strain evidence="9 10">Pr1d</strain>
    </source>
</reference>
<dbReference type="EMBL" id="CP042913">
    <property type="protein sequence ID" value="QEG37425.1"/>
    <property type="molecule type" value="Genomic_DNA"/>
</dbReference>
<dbReference type="UniPathway" id="UPA00067">
    <property type="reaction ID" value="UER00123"/>
</dbReference>
<evidence type="ECO:0000256" key="7">
    <source>
        <dbReference type="ARBA" id="ARBA00048714"/>
    </source>
</evidence>
<sequence length="136" mass="14930">MIVRSLNDLQDMGRVVSAEGWTSQRLLLQEDGMGFSMHDTIIEAGAVLEMHYKNHLEAVYCVEGEGNVFSVLTETNFPIQAGTIYALDQNDKHVLTATKTMRMICVFNPPLVGPESHDDEGAYPLLTAATPCEASV</sequence>
<dbReference type="NCBIfam" id="NF009806">
    <property type="entry name" value="PRK13290.1"/>
    <property type="match status" value="1"/>
</dbReference>
<dbReference type="AlphaFoldDB" id="A0A5B9QIR0"/>
<dbReference type="PANTHER" id="PTHR39289">
    <property type="match status" value="1"/>
</dbReference>
<dbReference type="PANTHER" id="PTHR39289:SF1">
    <property type="entry name" value="L-ECTOINE SYNTHASE"/>
    <property type="match status" value="1"/>
</dbReference>
<comment type="function">
    <text evidence="8">Catalyzes the circularization of gamma-N-acetyl-alpha,gamma-diaminobutyric acid (ADABA) to ectoine (1,4,5,6-tetrahydro-2-methyl-4-pyrimidine carboxylic acid), which is an excellent osmoprotectant.</text>
</comment>
<dbReference type="GO" id="GO:0033990">
    <property type="term" value="F:ectoine synthase activity"/>
    <property type="evidence" value="ECO:0007669"/>
    <property type="project" value="UniProtKB-EC"/>
</dbReference>
<evidence type="ECO:0000256" key="2">
    <source>
        <dbReference type="ARBA" id="ARBA00009637"/>
    </source>
</evidence>
<dbReference type="InterPro" id="IPR014710">
    <property type="entry name" value="RmlC-like_jellyroll"/>
</dbReference>
<dbReference type="InterPro" id="IPR011051">
    <property type="entry name" value="RmlC_Cupin_sf"/>
</dbReference>
<dbReference type="OrthoDB" id="4406415at2"/>
<organism evidence="9 10">
    <name type="scientific">Bythopirellula goksoeyrii</name>
    <dbReference type="NCBI Taxonomy" id="1400387"/>
    <lineage>
        <taxon>Bacteria</taxon>
        <taxon>Pseudomonadati</taxon>
        <taxon>Planctomycetota</taxon>
        <taxon>Planctomycetia</taxon>
        <taxon>Pirellulales</taxon>
        <taxon>Lacipirellulaceae</taxon>
        <taxon>Bythopirellula</taxon>
    </lineage>
</organism>
<dbReference type="Proteomes" id="UP000323917">
    <property type="component" value="Chromosome"/>
</dbReference>
<gene>
    <name evidence="8 9" type="primary">ectC</name>
    <name evidence="9" type="ORF">Pr1d_47700</name>
</gene>
<evidence type="ECO:0000256" key="6">
    <source>
        <dbReference type="ARBA" id="ARBA00033271"/>
    </source>
</evidence>
<evidence type="ECO:0000313" key="9">
    <source>
        <dbReference type="EMBL" id="QEG37425.1"/>
    </source>
</evidence>
<evidence type="ECO:0000256" key="1">
    <source>
        <dbReference type="ARBA" id="ARBA00005181"/>
    </source>
</evidence>
<comment type="catalytic activity">
    <reaction evidence="7 8">
        <text>(2S)-4-acetamido-2-aminobutanoate = L-ectoine + H2O</text>
        <dbReference type="Rhea" id="RHEA:17281"/>
        <dbReference type="ChEBI" id="CHEBI:15377"/>
        <dbReference type="ChEBI" id="CHEBI:58515"/>
        <dbReference type="ChEBI" id="CHEBI:58929"/>
        <dbReference type="EC" id="4.2.1.108"/>
    </reaction>
</comment>
<proteinExistence type="inferred from homology"/>
<name>A0A5B9QIR0_9BACT</name>
<dbReference type="HAMAP" id="MF_01255">
    <property type="entry name" value="Ectoine_synth"/>
    <property type="match status" value="1"/>
</dbReference>
<evidence type="ECO:0000313" key="10">
    <source>
        <dbReference type="Proteomes" id="UP000323917"/>
    </source>
</evidence>
<dbReference type="EC" id="4.2.1.108" evidence="3 8"/>
<evidence type="ECO:0000256" key="3">
    <source>
        <dbReference type="ARBA" id="ARBA00013192"/>
    </source>
</evidence>
<evidence type="ECO:0000256" key="5">
    <source>
        <dbReference type="ARBA" id="ARBA00023239"/>
    </source>
</evidence>
<dbReference type="GO" id="GO:0019491">
    <property type="term" value="P:ectoine biosynthetic process"/>
    <property type="evidence" value="ECO:0007669"/>
    <property type="project" value="UniProtKB-UniRule"/>
</dbReference>
<dbReference type="CDD" id="cd06978">
    <property type="entry name" value="cupin_EctC"/>
    <property type="match status" value="1"/>
</dbReference>
<comment type="pathway">
    <text evidence="1 8">Amine and polyamine biosynthesis; ectoine biosynthesis; L-ectoine from L-aspartate 4-semialdehyde: step 3/3.</text>
</comment>
<dbReference type="KEGG" id="bgok:Pr1d_47700"/>
<keyword evidence="10" id="KW-1185">Reference proteome</keyword>
<dbReference type="Pfam" id="PF06339">
    <property type="entry name" value="Ectoine_synth"/>
    <property type="match status" value="1"/>
</dbReference>
<dbReference type="Gene3D" id="2.60.120.10">
    <property type="entry name" value="Jelly Rolls"/>
    <property type="match status" value="1"/>
</dbReference>
<accession>A0A5B9QIR0</accession>
<keyword evidence="5 8" id="KW-0456">Lyase</keyword>
<evidence type="ECO:0000256" key="4">
    <source>
        <dbReference type="ARBA" id="ARBA00019707"/>
    </source>
</evidence>
<protein>
    <recommendedName>
        <fullName evidence="4 8">L-ectoine synthase</fullName>
        <ecNumber evidence="3 8">4.2.1.108</ecNumber>
    </recommendedName>
    <alternativeName>
        <fullName evidence="6 8">N-acetyldiaminobutyrate dehydratase</fullName>
    </alternativeName>
</protein>